<dbReference type="KEGG" id="pex:IZT61_21275"/>
<sequence>MLGNDVVDLALARNQSNWRRPNYLTKIFSANEQKLVYEAENPDVVVWLLWSMKEAAYKVVNRKTGQRLYNPLAFACAFNLGKNHCHGTVRFGDECFATESSITSEAVHTLCVQKDISFKDVRIVFGANRPDYRQVFNENHNHLRLAKNADRLPEIYDLISNVRHPASVSHHGRYLWLAYPSQMGTNL</sequence>
<keyword evidence="4" id="KW-1185">Reference proteome</keyword>
<evidence type="ECO:0000313" key="3">
    <source>
        <dbReference type="EMBL" id="QPH39538.1"/>
    </source>
</evidence>
<feature type="domain" description="4'-phosphopantetheinyl transferase" evidence="2">
    <location>
        <begin position="2"/>
        <end position="73"/>
    </location>
</feature>
<evidence type="ECO:0000259" key="2">
    <source>
        <dbReference type="Pfam" id="PF01648"/>
    </source>
</evidence>
<dbReference type="Gene3D" id="3.90.470.20">
    <property type="entry name" value="4'-phosphopantetheinyl transferase domain"/>
    <property type="match status" value="1"/>
</dbReference>
<keyword evidence="1 3" id="KW-0808">Transferase</keyword>
<reference evidence="3 4" key="1">
    <citation type="submission" date="2020-11" db="EMBL/GenBank/DDBJ databases">
        <title>Pedobacter endophytica, an endophytic bacteria isolated form Carex pumila.</title>
        <authorList>
            <person name="Peng Y."/>
            <person name="Jiang L."/>
            <person name="Lee J."/>
        </authorList>
    </citation>
    <scope>NUCLEOTIDE SEQUENCE [LARGE SCALE GENOMIC DNA]</scope>
    <source>
        <strain evidence="3 4">JBR3-12</strain>
    </source>
</reference>
<dbReference type="InterPro" id="IPR037143">
    <property type="entry name" value="4-PPantetheinyl_Trfase_dom_sf"/>
</dbReference>
<name>A0A7S9KZ62_9SPHI</name>
<evidence type="ECO:0000313" key="4">
    <source>
        <dbReference type="Proteomes" id="UP000594759"/>
    </source>
</evidence>
<proteinExistence type="predicted"/>
<dbReference type="SUPFAM" id="SSF56214">
    <property type="entry name" value="4'-phosphopantetheinyl transferase"/>
    <property type="match status" value="1"/>
</dbReference>
<dbReference type="GO" id="GO:0000287">
    <property type="term" value="F:magnesium ion binding"/>
    <property type="evidence" value="ECO:0007669"/>
    <property type="project" value="InterPro"/>
</dbReference>
<evidence type="ECO:0000256" key="1">
    <source>
        <dbReference type="ARBA" id="ARBA00022679"/>
    </source>
</evidence>
<dbReference type="RefSeq" id="WP_196099004.1">
    <property type="nucleotide sequence ID" value="NZ_CP064939.1"/>
</dbReference>
<dbReference type="Pfam" id="PF01648">
    <property type="entry name" value="ACPS"/>
    <property type="match status" value="1"/>
</dbReference>
<dbReference type="Proteomes" id="UP000594759">
    <property type="component" value="Chromosome"/>
</dbReference>
<dbReference type="EMBL" id="CP064939">
    <property type="protein sequence ID" value="QPH39538.1"/>
    <property type="molecule type" value="Genomic_DNA"/>
</dbReference>
<accession>A0A7S9KZ62</accession>
<gene>
    <name evidence="3" type="ORF">IZT61_21275</name>
</gene>
<dbReference type="InterPro" id="IPR008278">
    <property type="entry name" value="4-PPantetheinyl_Trfase_dom"/>
</dbReference>
<dbReference type="GO" id="GO:0008897">
    <property type="term" value="F:holo-[acyl-carrier-protein] synthase activity"/>
    <property type="evidence" value="ECO:0007669"/>
    <property type="project" value="InterPro"/>
</dbReference>
<dbReference type="AlphaFoldDB" id="A0A7S9KZ62"/>
<protein>
    <submittedName>
        <fullName evidence="3">4-phosphopantetheinyl transferase family protein</fullName>
    </submittedName>
</protein>
<organism evidence="3 4">
    <name type="scientific">Pedobacter endophyticus</name>
    <dbReference type="NCBI Taxonomy" id="2789740"/>
    <lineage>
        <taxon>Bacteria</taxon>
        <taxon>Pseudomonadati</taxon>
        <taxon>Bacteroidota</taxon>
        <taxon>Sphingobacteriia</taxon>
        <taxon>Sphingobacteriales</taxon>
        <taxon>Sphingobacteriaceae</taxon>
        <taxon>Pedobacter</taxon>
    </lineage>
</organism>